<organism evidence="1 2">
    <name type="scientific">Actinomadura vinacea</name>
    <dbReference type="NCBI Taxonomy" id="115336"/>
    <lineage>
        <taxon>Bacteria</taxon>
        <taxon>Bacillati</taxon>
        <taxon>Actinomycetota</taxon>
        <taxon>Actinomycetes</taxon>
        <taxon>Streptosporangiales</taxon>
        <taxon>Thermomonosporaceae</taxon>
        <taxon>Actinomadura</taxon>
    </lineage>
</organism>
<reference evidence="1 2" key="1">
    <citation type="journal article" date="2019" name="Int. J. Syst. Evol. Microbiol.">
        <title>The Global Catalogue of Microorganisms (GCM) 10K type strain sequencing project: providing services to taxonomists for standard genome sequencing and annotation.</title>
        <authorList>
            <consortium name="The Broad Institute Genomics Platform"/>
            <consortium name="The Broad Institute Genome Sequencing Center for Infectious Disease"/>
            <person name="Wu L."/>
            <person name="Ma J."/>
        </authorList>
    </citation>
    <scope>NUCLEOTIDE SEQUENCE [LARGE SCALE GENOMIC DNA]</scope>
    <source>
        <strain evidence="1 2">JCM 3325</strain>
    </source>
</reference>
<dbReference type="Proteomes" id="UP001501231">
    <property type="component" value="Unassembled WGS sequence"/>
</dbReference>
<proteinExistence type="predicted"/>
<comment type="caution">
    <text evidence="1">The sequence shown here is derived from an EMBL/GenBank/DDBJ whole genome shotgun (WGS) entry which is preliminary data.</text>
</comment>
<keyword evidence="2" id="KW-1185">Reference proteome</keyword>
<evidence type="ECO:0000313" key="1">
    <source>
        <dbReference type="EMBL" id="GAA2427154.1"/>
    </source>
</evidence>
<evidence type="ECO:0000313" key="2">
    <source>
        <dbReference type="Proteomes" id="UP001501231"/>
    </source>
</evidence>
<accession>A0ABN3JFK5</accession>
<protein>
    <submittedName>
        <fullName evidence="1">Uncharacterized protein</fullName>
    </submittedName>
</protein>
<name>A0ABN3JFK5_9ACTN</name>
<sequence>MDTRTHPDDQALARLREEFTGHRIFRAIRSDGLLGEWVASLHDPRAGVDPTVMWPTAEELRAALLKEAERAKGKRDGFR</sequence>
<gene>
    <name evidence="1" type="ORF">GCM10010191_44990</name>
</gene>
<dbReference type="EMBL" id="BAAARW010000016">
    <property type="protein sequence ID" value="GAA2427154.1"/>
    <property type="molecule type" value="Genomic_DNA"/>
</dbReference>
<dbReference type="RefSeq" id="WP_344591349.1">
    <property type="nucleotide sequence ID" value="NZ_BAAARW010000016.1"/>
</dbReference>